<protein>
    <submittedName>
        <fullName evidence="1">Uncharacterized protein</fullName>
    </submittedName>
</protein>
<proteinExistence type="predicted"/>
<dbReference type="RefSeq" id="WP_378109203.1">
    <property type="nucleotide sequence ID" value="NZ_JBHSRG010000011.1"/>
</dbReference>
<name>A0ABW1Q2V2_9ENTR</name>
<accession>A0ABW1Q2V2</accession>
<dbReference type="Proteomes" id="UP001596169">
    <property type="component" value="Unassembled WGS sequence"/>
</dbReference>
<keyword evidence="2" id="KW-1185">Reference proteome</keyword>
<gene>
    <name evidence="1" type="ORF">ACFPZP_19435</name>
</gene>
<comment type="caution">
    <text evidence="1">The sequence shown here is derived from an EMBL/GenBank/DDBJ whole genome shotgun (WGS) entry which is preliminary data.</text>
</comment>
<evidence type="ECO:0000313" key="2">
    <source>
        <dbReference type="Proteomes" id="UP001596169"/>
    </source>
</evidence>
<dbReference type="EMBL" id="JBHSRG010000011">
    <property type="protein sequence ID" value="MFC6123224.1"/>
    <property type="molecule type" value="Genomic_DNA"/>
</dbReference>
<evidence type="ECO:0000313" key="1">
    <source>
        <dbReference type="EMBL" id="MFC6123224.1"/>
    </source>
</evidence>
<reference evidence="2" key="1">
    <citation type="journal article" date="2019" name="Int. J. Syst. Evol. Microbiol.">
        <title>The Global Catalogue of Microorganisms (GCM) 10K type strain sequencing project: providing services to taxonomists for standard genome sequencing and annotation.</title>
        <authorList>
            <consortium name="The Broad Institute Genomics Platform"/>
            <consortium name="The Broad Institute Genome Sequencing Center for Infectious Disease"/>
            <person name="Wu L."/>
            <person name="Ma J."/>
        </authorList>
    </citation>
    <scope>NUCLEOTIDE SEQUENCE [LARGE SCALE GENOMIC DNA]</scope>
    <source>
        <strain evidence="2">JCM30009</strain>
    </source>
</reference>
<sequence>MKIKFELSTAHFAEDLRPSHGPQFWPWWRLISFSVVRQDIRSPSTGRRMWFYTRWGAGYVGIYIDRRAIR</sequence>
<organism evidence="1 2">
    <name type="scientific">Citrobacter bitternis</name>
    <dbReference type="NCBI Taxonomy" id="1585982"/>
    <lineage>
        <taxon>Bacteria</taxon>
        <taxon>Pseudomonadati</taxon>
        <taxon>Pseudomonadota</taxon>
        <taxon>Gammaproteobacteria</taxon>
        <taxon>Enterobacterales</taxon>
        <taxon>Enterobacteriaceae</taxon>
        <taxon>Citrobacter</taxon>
    </lineage>
</organism>